<evidence type="ECO:0000313" key="3">
    <source>
        <dbReference type="Proteomes" id="UP001254165"/>
    </source>
</evidence>
<name>A0ABU3NTD1_9CHLR</name>
<reference evidence="2 3" key="1">
    <citation type="submission" date="2023-07" db="EMBL/GenBank/DDBJ databases">
        <title>Novel species of Thermanaerothrix with wide hydrolytic capabilities.</title>
        <authorList>
            <person name="Zayulina K.S."/>
            <person name="Podosokorskaya O.A."/>
            <person name="Elcheninov A.G."/>
        </authorList>
    </citation>
    <scope>NUCLEOTIDE SEQUENCE [LARGE SCALE GENOMIC DNA]</scope>
    <source>
        <strain evidence="2 3">4228-RoL</strain>
    </source>
</reference>
<dbReference type="RefSeq" id="WP_315626205.1">
    <property type="nucleotide sequence ID" value="NZ_JAUHMF010000005.1"/>
</dbReference>
<keyword evidence="1" id="KW-0472">Membrane</keyword>
<feature type="transmembrane region" description="Helical" evidence="1">
    <location>
        <begin position="36"/>
        <end position="55"/>
    </location>
</feature>
<keyword evidence="1" id="KW-0812">Transmembrane</keyword>
<proteinExistence type="predicted"/>
<evidence type="ECO:0008006" key="4">
    <source>
        <dbReference type="Google" id="ProtNLM"/>
    </source>
</evidence>
<protein>
    <recommendedName>
        <fullName evidence="4">Zincin peptidase</fullName>
    </recommendedName>
</protein>
<evidence type="ECO:0000256" key="1">
    <source>
        <dbReference type="SAM" id="Phobius"/>
    </source>
</evidence>
<organism evidence="2 3">
    <name type="scientific">Thermanaerothrix solaris</name>
    <dbReference type="NCBI Taxonomy" id="3058434"/>
    <lineage>
        <taxon>Bacteria</taxon>
        <taxon>Bacillati</taxon>
        <taxon>Chloroflexota</taxon>
        <taxon>Anaerolineae</taxon>
        <taxon>Anaerolineales</taxon>
        <taxon>Anaerolineaceae</taxon>
        <taxon>Thermanaerothrix</taxon>
    </lineage>
</organism>
<accession>A0ABU3NTD1</accession>
<keyword evidence="1" id="KW-1133">Transmembrane helix</keyword>
<dbReference type="EMBL" id="JAUHMF010000005">
    <property type="protein sequence ID" value="MDT8899478.1"/>
    <property type="molecule type" value="Genomic_DNA"/>
</dbReference>
<dbReference type="Proteomes" id="UP001254165">
    <property type="component" value="Unassembled WGS sequence"/>
</dbReference>
<keyword evidence="3" id="KW-1185">Reference proteome</keyword>
<evidence type="ECO:0000313" key="2">
    <source>
        <dbReference type="EMBL" id="MDT8899478.1"/>
    </source>
</evidence>
<comment type="caution">
    <text evidence="2">The sequence shown here is derived from an EMBL/GenBank/DDBJ whole genome shotgun (WGS) entry which is preliminary data.</text>
</comment>
<gene>
    <name evidence="2" type="ORF">QYE77_14530</name>
</gene>
<feature type="transmembrane region" description="Helical" evidence="1">
    <location>
        <begin position="7"/>
        <end position="24"/>
    </location>
</feature>
<feature type="transmembrane region" description="Helical" evidence="1">
    <location>
        <begin position="99"/>
        <end position="127"/>
    </location>
</feature>
<sequence length="160" mass="17882">MRLRDKRWYVAYGLVIGLILFGMVRLMEGWLWDTKGLTGLLLTQGLAVLLGFALHEGLHLMTALRHGVSAGSVRAGWFRFWVLEPVEVRVYRRVMLAPLVLPVVVGALIMPFAGVRRGLVVALLWLLGSADDLADWVRLWGVKGAVTNRPGEGLRLEVER</sequence>